<dbReference type="OrthoDB" id="9780518at2"/>
<dbReference type="InterPro" id="IPR019949">
    <property type="entry name" value="CmoO-like"/>
</dbReference>
<evidence type="ECO:0000313" key="5">
    <source>
        <dbReference type="Proteomes" id="UP000190230"/>
    </source>
</evidence>
<evidence type="ECO:0000256" key="1">
    <source>
        <dbReference type="ARBA" id="ARBA00007789"/>
    </source>
</evidence>
<dbReference type="FunFam" id="3.20.20.30:FF:000002">
    <property type="entry name" value="LLM class flavin-dependent oxidoreductase"/>
    <property type="match status" value="1"/>
</dbReference>
<dbReference type="Pfam" id="PF00296">
    <property type="entry name" value="Bac_luciferase"/>
    <property type="match status" value="1"/>
</dbReference>
<name>A0A1T5DQJ9_9FLAO</name>
<dbReference type="GO" id="GO:0005829">
    <property type="term" value="C:cytosol"/>
    <property type="evidence" value="ECO:0007669"/>
    <property type="project" value="TreeGrafter"/>
</dbReference>
<organism evidence="4 5">
    <name type="scientific">Salegentibacter holothuriorum</name>
    <dbReference type="NCBI Taxonomy" id="241145"/>
    <lineage>
        <taxon>Bacteria</taxon>
        <taxon>Pseudomonadati</taxon>
        <taxon>Bacteroidota</taxon>
        <taxon>Flavobacteriia</taxon>
        <taxon>Flavobacteriales</taxon>
        <taxon>Flavobacteriaceae</taxon>
        <taxon>Salegentibacter</taxon>
    </lineage>
</organism>
<evidence type="ECO:0000259" key="3">
    <source>
        <dbReference type="Pfam" id="PF00296"/>
    </source>
</evidence>
<dbReference type="RefSeq" id="WP_079721585.1">
    <property type="nucleotide sequence ID" value="NZ_FUYY01000006.1"/>
</dbReference>
<dbReference type="PANTHER" id="PTHR30137">
    <property type="entry name" value="LUCIFERASE-LIKE MONOOXYGENASE"/>
    <property type="match status" value="1"/>
</dbReference>
<dbReference type="InterPro" id="IPR036661">
    <property type="entry name" value="Luciferase-like_sf"/>
</dbReference>
<dbReference type="AlphaFoldDB" id="A0A1T5DQJ9"/>
<dbReference type="SUPFAM" id="SSF51679">
    <property type="entry name" value="Bacterial luciferase-like"/>
    <property type="match status" value="1"/>
</dbReference>
<accession>A0A1T5DQJ9</accession>
<dbReference type="Gene3D" id="3.20.20.30">
    <property type="entry name" value="Luciferase-like domain"/>
    <property type="match status" value="1"/>
</dbReference>
<dbReference type="Proteomes" id="UP000190230">
    <property type="component" value="Unassembled WGS sequence"/>
</dbReference>
<protein>
    <recommendedName>
        <fullName evidence="2">Luciferase-like monooxygenase</fullName>
    </recommendedName>
</protein>
<evidence type="ECO:0000256" key="2">
    <source>
        <dbReference type="ARBA" id="ARBA00074555"/>
    </source>
</evidence>
<proteinExistence type="predicted"/>
<sequence length="336" mass="37092">MASKLRDIPYAILELATVAKNSSVKETFDQSLDLAQKAEEMGYTRFWLAEHHNMVSIASSATSVLIGHIAGGTKNIKVGSGGIMLPNHSPLIVAEQFGTLGTLYPNRIDLGLGRAPGTDQVTAQAIRSDRMKSVFKFPEEVKKIQKYFSVENAQNKVRAAVAEGVDVPIYILGSSTDSAHLAAEQGLPYVFASHFAPAQLHQALSIYHNNFKPSKFLKNPYTMAGVNIIAADTTAQAEKISTSLIKMMLGVMSGNIDYMQPPEDFTDEHRQILAHPGFQRMLKYAFIGNPETIKEKTEAFIKETGVNEIMAVSHIYDHQDRLRSFEIFSEIMKGNI</sequence>
<dbReference type="STRING" id="241145.SAMN05660776_2739"/>
<dbReference type="InterPro" id="IPR011251">
    <property type="entry name" value="Luciferase-like_dom"/>
</dbReference>
<feature type="domain" description="Luciferase-like" evidence="3">
    <location>
        <begin position="20"/>
        <end position="307"/>
    </location>
</feature>
<comment type="similarity">
    <text evidence="1">To bacterial alkanal monooxygenase alpha and beta chains.</text>
</comment>
<reference evidence="5" key="1">
    <citation type="submission" date="2017-02" db="EMBL/GenBank/DDBJ databases">
        <authorList>
            <person name="Varghese N."/>
            <person name="Submissions S."/>
        </authorList>
    </citation>
    <scope>NUCLEOTIDE SEQUENCE [LARGE SCALE GENOMIC DNA]</scope>
    <source>
        <strain evidence="5">DSM 23405</strain>
    </source>
</reference>
<dbReference type="EMBL" id="FUYY01000006">
    <property type="protein sequence ID" value="SKB73945.1"/>
    <property type="molecule type" value="Genomic_DNA"/>
</dbReference>
<dbReference type="InterPro" id="IPR050766">
    <property type="entry name" value="Bact_Lucif_Oxidored"/>
</dbReference>
<evidence type="ECO:0000313" key="4">
    <source>
        <dbReference type="EMBL" id="SKB73945.1"/>
    </source>
</evidence>
<keyword evidence="5" id="KW-1185">Reference proteome</keyword>
<dbReference type="PANTHER" id="PTHR30137:SF6">
    <property type="entry name" value="LUCIFERASE-LIKE MONOOXYGENASE"/>
    <property type="match status" value="1"/>
</dbReference>
<gene>
    <name evidence="4" type="ORF">SAMN05660776_2739</name>
</gene>
<dbReference type="NCBIfam" id="TIGR03558">
    <property type="entry name" value="oxido_grp_1"/>
    <property type="match status" value="1"/>
</dbReference>
<dbReference type="GO" id="GO:0016705">
    <property type="term" value="F:oxidoreductase activity, acting on paired donors, with incorporation or reduction of molecular oxygen"/>
    <property type="evidence" value="ECO:0007669"/>
    <property type="project" value="InterPro"/>
</dbReference>